<reference evidence="2 3" key="1">
    <citation type="submission" date="2014-04" db="EMBL/GenBank/DDBJ databases">
        <title>A comprehensive comparison of genomes of Erythrobacter spp. strains.</title>
        <authorList>
            <person name="Zheng Q."/>
        </authorList>
    </citation>
    <scope>NUCLEOTIDE SEQUENCE [LARGE SCALE GENOMIC DNA]</scope>
    <source>
        <strain evidence="2 3">DSM 6997</strain>
    </source>
</reference>
<dbReference type="EMBL" id="JMIW01000003">
    <property type="protein sequence ID" value="KEO90459.1"/>
    <property type="molecule type" value="Genomic_DNA"/>
</dbReference>
<organism evidence="2 3">
    <name type="scientific">Erythrobacter longus</name>
    <dbReference type="NCBI Taxonomy" id="1044"/>
    <lineage>
        <taxon>Bacteria</taxon>
        <taxon>Pseudomonadati</taxon>
        <taxon>Pseudomonadota</taxon>
        <taxon>Alphaproteobacteria</taxon>
        <taxon>Sphingomonadales</taxon>
        <taxon>Erythrobacteraceae</taxon>
        <taxon>Erythrobacter/Porphyrobacter group</taxon>
        <taxon>Erythrobacter</taxon>
    </lineage>
</organism>
<evidence type="ECO:0000313" key="3">
    <source>
        <dbReference type="Proteomes" id="UP000027647"/>
    </source>
</evidence>
<evidence type="ECO:0000259" key="1">
    <source>
        <dbReference type="Pfam" id="PF22653"/>
    </source>
</evidence>
<dbReference type="eggNOG" id="ENOG5031USH">
    <property type="taxonomic scope" value="Bacteria"/>
</dbReference>
<protein>
    <recommendedName>
        <fullName evidence="1">DUF7007 domain-containing protein</fullName>
    </recommendedName>
</protein>
<dbReference type="OrthoDB" id="5124200at2"/>
<gene>
    <name evidence="2" type="ORF">EH31_10245</name>
</gene>
<evidence type="ECO:0000313" key="2">
    <source>
        <dbReference type="EMBL" id="KEO90459.1"/>
    </source>
</evidence>
<keyword evidence="3" id="KW-1185">Reference proteome</keyword>
<comment type="caution">
    <text evidence="2">The sequence shown here is derived from an EMBL/GenBank/DDBJ whole genome shotgun (WGS) entry which is preliminary data.</text>
</comment>
<dbReference type="Proteomes" id="UP000027647">
    <property type="component" value="Unassembled WGS sequence"/>
</dbReference>
<dbReference type="STRING" id="1044.EH31_10245"/>
<accession>A0A074MAM4</accession>
<name>A0A074MAM4_ERYLO</name>
<dbReference type="InterPro" id="IPR054276">
    <property type="entry name" value="DUF7007"/>
</dbReference>
<sequence length="212" mass="23757">MAHFASSPRPTHSIWGSIIMAEEFLPGFWVVTTASHGGIMLSVGRKAAMPEALQLDTANYEEDCDWALPVLAFRDEFEAAQLDCASWLELAVDTARCWHPDRYEAFTGEAVPENASRVLRRRAAYTAAIGKQCVTAAWGDWADWVPKGKTGVVACKVLSVDHLGNARYGEERCYALVDKQAYSKRGEVFCLEDNEHELIDMPEEFRPTKRLE</sequence>
<dbReference type="AlphaFoldDB" id="A0A074MAM4"/>
<proteinExistence type="predicted"/>
<dbReference type="RefSeq" id="WP_051699110.1">
    <property type="nucleotide sequence ID" value="NZ_JMIW01000003.1"/>
</dbReference>
<feature type="domain" description="DUF7007" evidence="1">
    <location>
        <begin position="9"/>
        <end position="128"/>
    </location>
</feature>
<dbReference type="Pfam" id="PF22653">
    <property type="entry name" value="DUF7007"/>
    <property type="match status" value="1"/>
</dbReference>